<feature type="transmembrane region" description="Helical" evidence="2">
    <location>
        <begin position="137"/>
        <end position="155"/>
    </location>
</feature>
<evidence type="ECO:0008006" key="5">
    <source>
        <dbReference type="Google" id="ProtNLM"/>
    </source>
</evidence>
<reference evidence="3" key="1">
    <citation type="submission" date="2020-06" db="EMBL/GenBank/DDBJ databases">
        <authorList>
            <consortium name="Plant Systems Biology data submission"/>
        </authorList>
    </citation>
    <scope>NUCLEOTIDE SEQUENCE</scope>
    <source>
        <strain evidence="3">D6</strain>
    </source>
</reference>
<feature type="transmembrane region" description="Helical" evidence="2">
    <location>
        <begin position="104"/>
        <end position="125"/>
    </location>
</feature>
<keyword evidence="2" id="KW-0812">Transmembrane</keyword>
<keyword evidence="4" id="KW-1185">Reference proteome</keyword>
<feature type="transmembrane region" description="Helical" evidence="2">
    <location>
        <begin position="50"/>
        <end position="76"/>
    </location>
</feature>
<proteinExistence type="predicted"/>
<organism evidence="3 4">
    <name type="scientific">Seminavis robusta</name>
    <dbReference type="NCBI Taxonomy" id="568900"/>
    <lineage>
        <taxon>Eukaryota</taxon>
        <taxon>Sar</taxon>
        <taxon>Stramenopiles</taxon>
        <taxon>Ochrophyta</taxon>
        <taxon>Bacillariophyta</taxon>
        <taxon>Bacillariophyceae</taxon>
        <taxon>Bacillariophycidae</taxon>
        <taxon>Naviculales</taxon>
        <taxon>Naviculaceae</taxon>
        <taxon>Seminavis</taxon>
    </lineage>
</organism>
<dbReference type="Proteomes" id="UP001153069">
    <property type="component" value="Unassembled WGS sequence"/>
</dbReference>
<dbReference type="CDD" id="cd00637">
    <property type="entry name" value="7tm_classA_rhodopsin-like"/>
    <property type="match status" value="1"/>
</dbReference>
<accession>A0A9N8HGK1</accession>
<evidence type="ECO:0000313" key="3">
    <source>
        <dbReference type="EMBL" id="CAB9513281.1"/>
    </source>
</evidence>
<feature type="compositionally biased region" description="Polar residues" evidence="1">
    <location>
        <begin position="287"/>
        <end position="308"/>
    </location>
</feature>
<feature type="region of interest" description="Disordered" evidence="1">
    <location>
        <begin position="285"/>
        <end position="308"/>
    </location>
</feature>
<feature type="compositionally biased region" description="Acidic residues" evidence="1">
    <location>
        <begin position="228"/>
        <end position="240"/>
    </location>
</feature>
<evidence type="ECO:0000256" key="2">
    <source>
        <dbReference type="SAM" id="Phobius"/>
    </source>
</evidence>
<name>A0A9N8HGK1_9STRA</name>
<dbReference type="SUPFAM" id="SSF81321">
    <property type="entry name" value="Family A G protein-coupled receptor-like"/>
    <property type="match status" value="1"/>
</dbReference>
<feature type="compositionally biased region" description="Low complexity" evidence="1">
    <location>
        <begin position="206"/>
        <end position="220"/>
    </location>
</feature>
<keyword evidence="2" id="KW-0472">Membrane</keyword>
<protein>
    <recommendedName>
        <fullName evidence="5">G-protein coupled receptors family 1 profile domain-containing protein</fullName>
    </recommendedName>
</protein>
<dbReference type="AlphaFoldDB" id="A0A9N8HGK1"/>
<feature type="compositionally biased region" description="Low complexity" evidence="1">
    <location>
        <begin position="179"/>
        <end position="196"/>
    </location>
</feature>
<feature type="region of interest" description="Disordered" evidence="1">
    <location>
        <begin position="169"/>
        <end position="242"/>
    </location>
</feature>
<keyword evidence="2" id="KW-1133">Transmembrane helix</keyword>
<gene>
    <name evidence="3" type="ORF">SEMRO_582_G170520.1</name>
</gene>
<sequence length="308" mass="34200">MAGIIPLLLATICLIFELYNPTPFLCYVITYPVGCDHYPDIPCIRGNHTWMWRSVAQIVSFSICMLTIICSVAVIYKTVREQERAMAQYSSEWVQRRARNSRLALHKAAVFIGAFLVVWTPALLVALCEDLGVKIPFPIWLIDAFMIPRVCLLCGRQCRGIRQKFRPIGTKDDQQGHAVRSSVMSRQSGSSLMRSSELTPRGGHGTSLSRSFGTSGGSSSHQFRDEDGNGVEDKEEEEEQPNTFDISVNHLSHDENGLADLTEAKDLSSSAEILALETITTIAPVDSYNQLGSCGSGQRSNLRQSRRQ</sequence>
<dbReference type="EMBL" id="CAICTM010000581">
    <property type="protein sequence ID" value="CAB9513281.1"/>
    <property type="molecule type" value="Genomic_DNA"/>
</dbReference>
<evidence type="ECO:0000313" key="4">
    <source>
        <dbReference type="Proteomes" id="UP001153069"/>
    </source>
</evidence>
<evidence type="ECO:0000256" key="1">
    <source>
        <dbReference type="SAM" id="MobiDB-lite"/>
    </source>
</evidence>
<comment type="caution">
    <text evidence="3">The sequence shown here is derived from an EMBL/GenBank/DDBJ whole genome shotgun (WGS) entry which is preliminary data.</text>
</comment>
<dbReference type="Gene3D" id="1.20.1070.10">
    <property type="entry name" value="Rhodopsin 7-helix transmembrane proteins"/>
    <property type="match status" value="1"/>
</dbReference>